<accession>A0A5Q3Q5V3</accession>
<evidence type="ECO:0000313" key="2">
    <source>
        <dbReference type="EMBL" id="QGK70011.1"/>
    </source>
</evidence>
<dbReference type="AlphaFoldDB" id="A0A5Q3Q5V3"/>
<feature type="compositionally biased region" description="Basic and acidic residues" evidence="1">
    <location>
        <begin position="17"/>
        <end position="37"/>
    </location>
</feature>
<feature type="region of interest" description="Disordered" evidence="1">
    <location>
        <begin position="1"/>
        <end position="164"/>
    </location>
</feature>
<gene>
    <name evidence="2" type="ORF">GIY23_11200</name>
</gene>
<organism evidence="2 3">
    <name type="scientific">Allosaccharopolyspora coralli</name>
    <dbReference type="NCBI Taxonomy" id="2665642"/>
    <lineage>
        <taxon>Bacteria</taxon>
        <taxon>Bacillati</taxon>
        <taxon>Actinomycetota</taxon>
        <taxon>Actinomycetes</taxon>
        <taxon>Pseudonocardiales</taxon>
        <taxon>Pseudonocardiaceae</taxon>
        <taxon>Allosaccharopolyspora</taxon>
    </lineage>
</organism>
<dbReference type="KEGG" id="sace:GIY23_11200"/>
<evidence type="ECO:0000256" key="1">
    <source>
        <dbReference type="SAM" id="MobiDB-lite"/>
    </source>
</evidence>
<feature type="compositionally biased region" description="Basic residues" evidence="1">
    <location>
        <begin position="138"/>
        <end position="148"/>
    </location>
</feature>
<reference evidence="3" key="1">
    <citation type="submission" date="2019-11" db="EMBL/GenBank/DDBJ databases">
        <title>The complete genome sequence of Saccharopolyspora sp. E2A.</title>
        <authorList>
            <person name="Zhang G."/>
        </authorList>
    </citation>
    <scope>NUCLEOTIDE SEQUENCE [LARGE SCALE GENOMIC DNA]</scope>
    <source>
        <strain evidence="3">E2A</strain>
    </source>
</reference>
<dbReference type="EMBL" id="CP045929">
    <property type="protein sequence ID" value="QGK70011.1"/>
    <property type="molecule type" value="Genomic_DNA"/>
</dbReference>
<dbReference type="Proteomes" id="UP000371041">
    <property type="component" value="Chromosome"/>
</dbReference>
<name>A0A5Q3Q5V3_9PSEU</name>
<keyword evidence="3" id="KW-1185">Reference proteome</keyword>
<protein>
    <submittedName>
        <fullName evidence="2">Uncharacterized protein</fullName>
    </submittedName>
</protein>
<sequence>MTLQDDRARHWFQPAVPHDREERTAAPRAEADSRSGPDPRSAPDSGSGTVTTRFTGELPLDAVHTPARPEPSLLEVTQPFMPAIRGQAPEFAKRLSPGEPTPAAGPGSRQLPTEPPAPTRVDPAETTSPTQPPAAPQPKRRSLARRVVRSILGPDLLRKDPKRR</sequence>
<evidence type="ECO:0000313" key="3">
    <source>
        <dbReference type="Proteomes" id="UP000371041"/>
    </source>
</evidence>
<feature type="compositionally biased region" description="Polar residues" evidence="1">
    <location>
        <begin position="44"/>
        <end position="54"/>
    </location>
</feature>
<proteinExistence type="predicted"/>